<dbReference type="OrthoDB" id="4084751at2759"/>
<dbReference type="EC" id="3.1.1.5" evidence="2 9"/>
<evidence type="ECO:0000256" key="6">
    <source>
        <dbReference type="ARBA" id="ARBA00023098"/>
    </source>
</evidence>
<evidence type="ECO:0000256" key="9">
    <source>
        <dbReference type="RuleBase" id="RU362103"/>
    </source>
</evidence>
<keyword evidence="12" id="KW-1185">Reference proteome</keyword>
<keyword evidence="5 8" id="KW-0442">Lipid degradation</keyword>
<dbReference type="GO" id="GO:0004622">
    <property type="term" value="F:phosphatidylcholine lysophospholipase activity"/>
    <property type="evidence" value="ECO:0007669"/>
    <property type="project" value="UniProtKB-EC"/>
</dbReference>
<dbReference type="PANTHER" id="PTHR10728">
    <property type="entry name" value="CYTOSOLIC PHOSPHOLIPASE A2"/>
    <property type="match status" value="1"/>
</dbReference>
<evidence type="ECO:0000259" key="10">
    <source>
        <dbReference type="PROSITE" id="PS51210"/>
    </source>
</evidence>
<evidence type="ECO:0000313" key="11">
    <source>
        <dbReference type="EMBL" id="KAF2144361.1"/>
    </source>
</evidence>
<name>A0A6A6BP79_9PEZI</name>
<feature type="non-terminal residue" evidence="11">
    <location>
        <position position="73"/>
    </location>
</feature>
<keyword evidence="7" id="KW-0325">Glycoprotein</keyword>
<dbReference type="SUPFAM" id="SSF52151">
    <property type="entry name" value="FabD/lysophospholipase-like"/>
    <property type="match status" value="1"/>
</dbReference>
<dbReference type="GO" id="GO:0004623">
    <property type="term" value="F:phospholipase A2 activity"/>
    <property type="evidence" value="ECO:0007669"/>
    <property type="project" value="TreeGrafter"/>
</dbReference>
<feature type="non-terminal residue" evidence="11">
    <location>
        <position position="1"/>
    </location>
</feature>
<dbReference type="InterPro" id="IPR016035">
    <property type="entry name" value="Acyl_Trfase/lysoPLipase"/>
</dbReference>
<evidence type="ECO:0000256" key="7">
    <source>
        <dbReference type="ARBA" id="ARBA00023180"/>
    </source>
</evidence>
<keyword evidence="3" id="KW-0732">Signal</keyword>
<evidence type="ECO:0000256" key="8">
    <source>
        <dbReference type="PROSITE-ProRule" id="PRU00555"/>
    </source>
</evidence>
<protein>
    <recommendedName>
        <fullName evidence="2 9">Lysophospholipase</fullName>
        <ecNumber evidence="2 9">3.1.1.5</ecNumber>
    </recommendedName>
</protein>
<proteinExistence type="inferred from homology"/>
<dbReference type="Pfam" id="PF01735">
    <property type="entry name" value="PLA2_B"/>
    <property type="match status" value="1"/>
</dbReference>
<sequence length="73" mass="7455">GKNCSALPNIGIADSGGGYHALMIAAGAAADLDSRTPGPLQFATYFAGFFGRGWLISSLCANNFTSVQSILDS</sequence>
<evidence type="ECO:0000256" key="3">
    <source>
        <dbReference type="ARBA" id="ARBA00022729"/>
    </source>
</evidence>
<comment type="catalytic activity">
    <reaction evidence="9">
        <text>a 1-acyl-sn-glycero-3-phosphocholine + H2O = sn-glycerol 3-phosphocholine + a fatty acid + H(+)</text>
        <dbReference type="Rhea" id="RHEA:15177"/>
        <dbReference type="ChEBI" id="CHEBI:15377"/>
        <dbReference type="ChEBI" id="CHEBI:15378"/>
        <dbReference type="ChEBI" id="CHEBI:16870"/>
        <dbReference type="ChEBI" id="CHEBI:28868"/>
        <dbReference type="ChEBI" id="CHEBI:58168"/>
        <dbReference type="EC" id="3.1.1.5"/>
    </reaction>
</comment>
<keyword evidence="4 8" id="KW-0378">Hydrolase</keyword>
<comment type="similarity">
    <text evidence="1 9">Belongs to the lysophospholipase family.</text>
</comment>
<accession>A0A6A6BP79</accession>
<evidence type="ECO:0000256" key="1">
    <source>
        <dbReference type="ARBA" id="ARBA00008780"/>
    </source>
</evidence>
<dbReference type="AlphaFoldDB" id="A0A6A6BP79"/>
<dbReference type="Gene3D" id="3.40.1090.10">
    <property type="entry name" value="Cytosolic phospholipase A2 catalytic domain"/>
    <property type="match status" value="1"/>
</dbReference>
<dbReference type="PANTHER" id="PTHR10728:SF33">
    <property type="entry name" value="LYSOPHOSPHOLIPASE 1-RELATED"/>
    <property type="match status" value="1"/>
</dbReference>
<dbReference type="GO" id="GO:0005829">
    <property type="term" value="C:cytosol"/>
    <property type="evidence" value="ECO:0007669"/>
    <property type="project" value="TreeGrafter"/>
</dbReference>
<dbReference type="EMBL" id="ML995479">
    <property type="protein sequence ID" value="KAF2144361.1"/>
    <property type="molecule type" value="Genomic_DNA"/>
</dbReference>
<organism evidence="11 12">
    <name type="scientific">Aplosporella prunicola CBS 121167</name>
    <dbReference type="NCBI Taxonomy" id="1176127"/>
    <lineage>
        <taxon>Eukaryota</taxon>
        <taxon>Fungi</taxon>
        <taxon>Dikarya</taxon>
        <taxon>Ascomycota</taxon>
        <taxon>Pezizomycotina</taxon>
        <taxon>Dothideomycetes</taxon>
        <taxon>Dothideomycetes incertae sedis</taxon>
        <taxon>Botryosphaeriales</taxon>
        <taxon>Aplosporellaceae</taxon>
        <taxon>Aplosporella</taxon>
    </lineage>
</organism>
<dbReference type="GO" id="GO:0005783">
    <property type="term" value="C:endoplasmic reticulum"/>
    <property type="evidence" value="ECO:0007669"/>
    <property type="project" value="TreeGrafter"/>
</dbReference>
<evidence type="ECO:0000256" key="2">
    <source>
        <dbReference type="ARBA" id="ARBA00013274"/>
    </source>
</evidence>
<dbReference type="GO" id="GO:0046475">
    <property type="term" value="P:glycerophospholipid catabolic process"/>
    <property type="evidence" value="ECO:0007669"/>
    <property type="project" value="TreeGrafter"/>
</dbReference>
<dbReference type="PROSITE" id="PS51210">
    <property type="entry name" value="PLA2C"/>
    <property type="match status" value="1"/>
</dbReference>
<keyword evidence="6 8" id="KW-0443">Lipid metabolism</keyword>
<evidence type="ECO:0000256" key="4">
    <source>
        <dbReference type="ARBA" id="ARBA00022801"/>
    </source>
</evidence>
<dbReference type="Proteomes" id="UP000799438">
    <property type="component" value="Unassembled WGS sequence"/>
</dbReference>
<dbReference type="InterPro" id="IPR002642">
    <property type="entry name" value="LysoPLipase_cat_dom"/>
</dbReference>
<gene>
    <name evidence="11" type="ORF">K452DRAFT_200096</name>
</gene>
<feature type="domain" description="PLA2c" evidence="10">
    <location>
        <begin position="1"/>
        <end position="73"/>
    </location>
</feature>
<reference evidence="11" key="1">
    <citation type="journal article" date="2020" name="Stud. Mycol.">
        <title>101 Dothideomycetes genomes: a test case for predicting lifestyles and emergence of pathogens.</title>
        <authorList>
            <person name="Haridas S."/>
            <person name="Albert R."/>
            <person name="Binder M."/>
            <person name="Bloem J."/>
            <person name="Labutti K."/>
            <person name="Salamov A."/>
            <person name="Andreopoulos B."/>
            <person name="Baker S."/>
            <person name="Barry K."/>
            <person name="Bills G."/>
            <person name="Bluhm B."/>
            <person name="Cannon C."/>
            <person name="Castanera R."/>
            <person name="Culley D."/>
            <person name="Daum C."/>
            <person name="Ezra D."/>
            <person name="Gonzalez J."/>
            <person name="Henrissat B."/>
            <person name="Kuo A."/>
            <person name="Liang C."/>
            <person name="Lipzen A."/>
            <person name="Lutzoni F."/>
            <person name="Magnuson J."/>
            <person name="Mondo S."/>
            <person name="Nolan M."/>
            <person name="Ohm R."/>
            <person name="Pangilinan J."/>
            <person name="Park H.-J."/>
            <person name="Ramirez L."/>
            <person name="Alfaro M."/>
            <person name="Sun H."/>
            <person name="Tritt A."/>
            <person name="Yoshinaga Y."/>
            <person name="Zwiers L.-H."/>
            <person name="Turgeon B."/>
            <person name="Goodwin S."/>
            <person name="Spatafora J."/>
            <person name="Crous P."/>
            <person name="Grigoriev I."/>
        </authorList>
    </citation>
    <scope>NUCLEOTIDE SEQUENCE</scope>
    <source>
        <strain evidence="11">CBS 121167</strain>
    </source>
</reference>
<dbReference type="GeneID" id="54293515"/>
<dbReference type="RefSeq" id="XP_033400073.1">
    <property type="nucleotide sequence ID" value="XM_033536019.1"/>
</dbReference>
<evidence type="ECO:0000313" key="12">
    <source>
        <dbReference type="Proteomes" id="UP000799438"/>
    </source>
</evidence>
<evidence type="ECO:0000256" key="5">
    <source>
        <dbReference type="ARBA" id="ARBA00022963"/>
    </source>
</evidence>